<evidence type="ECO:0000313" key="1">
    <source>
        <dbReference type="EMBL" id="KAJ6974387.1"/>
    </source>
</evidence>
<sequence length="63" mass="7008">MGLPEEQAWLGRPNLTVKKKAARKPWTEEACIGSLLGVVDQKVRATCKSDRHAQKSLCSSHDF</sequence>
<proteinExistence type="predicted"/>
<dbReference type="Proteomes" id="UP001164929">
    <property type="component" value="Chromosome 13"/>
</dbReference>
<name>A0AAD6LYZ2_9ROSI</name>
<organism evidence="1 2">
    <name type="scientific">Populus alba x Populus x berolinensis</name>
    <dbReference type="NCBI Taxonomy" id="444605"/>
    <lineage>
        <taxon>Eukaryota</taxon>
        <taxon>Viridiplantae</taxon>
        <taxon>Streptophyta</taxon>
        <taxon>Embryophyta</taxon>
        <taxon>Tracheophyta</taxon>
        <taxon>Spermatophyta</taxon>
        <taxon>Magnoliopsida</taxon>
        <taxon>eudicotyledons</taxon>
        <taxon>Gunneridae</taxon>
        <taxon>Pentapetalae</taxon>
        <taxon>rosids</taxon>
        <taxon>fabids</taxon>
        <taxon>Malpighiales</taxon>
        <taxon>Salicaceae</taxon>
        <taxon>Saliceae</taxon>
        <taxon>Populus</taxon>
    </lineage>
</organism>
<accession>A0AAD6LYZ2</accession>
<keyword evidence="2" id="KW-1185">Reference proteome</keyword>
<comment type="caution">
    <text evidence="1">The sequence shown here is derived from an EMBL/GenBank/DDBJ whole genome shotgun (WGS) entry which is preliminary data.</text>
</comment>
<evidence type="ECO:0000313" key="2">
    <source>
        <dbReference type="Proteomes" id="UP001164929"/>
    </source>
</evidence>
<reference evidence="1" key="1">
    <citation type="journal article" date="2023" name="Mol. Ecol. Resour.">
        <title>Chromosome-level genome assembly of a triploid poplar Populus alba 'Berolinensis'.</title>
        <authorList>
            <person name="Chen S."/>
            <person name="Yu Y."/>
            <person name="Wang X."/>
            <person name="Wang S."/>
            <person name="Zhang T."/>
            <person name="Zhou Y."/>
            <person name="He R."/>
            <person name="Meng N."/>
            <person name="Wang Y."/>
            <person name="Liu W."/>
            <person name="Liu Z."/>
            <person name="Liu J."/>
            <person name="Guo Q."/>
            <person name="Huang H."/>
            <person name="Sederoff R.R."/>
            <person name="Wang G."/>
            <person name="Qu G."/>
            <person name="Chen S."/>
        </authorList>
    </citation>
    <scope>NUCLEOTIDE SEQUENCE</scope>
    <source>
        <strain evidence="1">SC-2020</strain>
    </source>
</reference>
<dbReference type="EMBL" id="JAQIZT010000013">
    <property type="protein sequence ID" value="KAJ6974387.1"/>
    <property type="molecule type" value="Genomic_DNA"/>
</dbReference>
<gene>
    <name evidence="1" type="ORF">NC653_030480</name>
</gene>
<dbReference type="AlphaFoldDB" id="A0AAD6LYZ2"/>
<protein>
    <submittedName>
        <fullName evidence="1">Uncharacterized protein</fullName>
    </submittedName>
</protein>